<evidence type="ECO:0000313" key="7">
    <source>
        <dbReference type="Proteomes" id="UP000219020"/>
    </source>
</evidence>
<dbReference type="HAMAP" id="MF_00272">
    <property type="entry name" value="GcvH"/>
    <property type="match status" value="1"/>
</dbReference>
<feature type="modified residue" description="N6-lipoyllysine" evidence="3 4">
    <location>
        <position position="62"/>
    </location>
</feature>
<dbReference type="InterPro" id="IPR002930">
    <property type="entry name" value="GCV_H"/>
</dbReference>
<dbReference type="GeneID" id="66952650"/>
<dbReference type="Pfam" id="PF01597">
    <property type="entry name" value="GCV_H"/>
    <property type="match status" value="1"/>
</dbReference>
<dbReference type="SUPFAM" id="SSF51230">
    <property type="entry name" value="Single hybrid motif"/>
    <property type="match status" value="1"/>
</dbReference>
<dbReference type="PANTHER" id="PTHR11715">
    <property type="entry name" value="GLYCINE CLEAVAGE SYSTEM H PROTEIN"/>
    <property type="match status" value="1"/>
</dbReference>
<proteinExistence type="inferred from homology"/>
<gene>
    <name evidence="3" type="primary">gcvH</name>
    <name evidence="6" type="ORF">BTN49_3169</name>
</gene>
<comment type="cofactor">
    <cofactor evidence="3">
        <name>(R)-lipoate</name>
        <dbReference type="ChEBI" id="CHEBI:83088"/>
    </cofactor>
    <text evidence="3">Binds 1 lipoyl cofactor covalently.</text>
</comment>
<dbReference type="OrthoDB" id="9796712at2"/>
<dbReference type="PANTHER" id="PTHR11715:SF3">
    <property type="entry name" value="GLYCINE CLEAVAGE SYSTEM H PROTEIN-RELATED"/>
    <property type="match status" value="1"/>
</dbReference>
<dbReference type="EMBL" id="NBYY01000036">
    <property type="protein sequence ID" value="PCS21281.1"/>
    <property type="molecule type" value="Genomic_DNA"/>
</dbReference>
<dbReference type="InterPro" id="IPR011053">
    <property type="entry name" value="Single_hybrid_motif"/>
</dbReference>
<dbReference type="NCBIfam" id="NF002270">
    <property type="entry name" value="PRK01202.1"/>
    <property type="match status" value="1"/>
</dbReference>
<dbReference type="GO" id="GO:0009249">
    <property type="term" value="P:protein lipoylation"/>
    <property type="evidence" value="ECO:0007669"/>
    <property type="project" value="TreeGrafter"/>
</dbReference>
<evidence type="ECO:0000259" key="5">
    <source>
        <dbReference type="PROSITE" id="PS50968"/>
    </source>
</evidence>
<comment type="function">
    <text evidence="3">The glycine cleavage system catalyzes the degradation of glycine. The H protein shuttles the methylamine group of glycine from the P protein to the T protein.</text>
</comment>
<dbReference type="GO" id="GO:0005829">
    <property type="term" value="C:cytosol"/>
    <property type="evidence" value="ECO:0007669"/>
    <property type="project" value="TreeGrafter"/>
</dbReference>
<organism evidence="6 7">
    <name type="scientific">Candidatus Enterovibrio escicola</name>
    <dbReference type="NCBI Taxonomy" id="1927127"/>
    <lineage>
        <taxon>Bacteria</taxon>
        <taxon>Pseudomonadati</taxon>
        <taxon>Pseudomonadota</taxon>
        <taxon>Gammaproteobacteria</taxon>
        <taxon>Vibrionales</taxon>
        <taxon>Vibrionaceae</taxon>
        <taxon>Enterovibrio</taxon>
    </lineage>
</organism>
<dbReference type="InterPro" id="IPR033753">
    <property type="entry name" value="GCV_H/Fam206"/>
</dbReference>
<dbReference type="GO" id="GO:0019464">
    <property type="term" value="P:glycine decarboxylation via glycine cleavage system"/>
    <property type="evidence" value="ECO:0007669"/>
    <property type="project" value="UniProtKB-UniRule"/>
</dbReference>
<dbReference type="AlphaFoldDB" id="A0A2A5SZF8"/>
<name>A0A2A5SZF8_9GAMM</name>
<dbReference type="InterPro" id="IPR003016">
    <property type="entry name" value="2-oxoA_DH_lipoyl-BS"/>
</dbReference>
<keyword evidence="2 3" id="KW-0450">Lipoyl</keyword>
<evidence type="ECO:0000313" key="6">
    <source>
        <dbReference type="EMBL" id="PCS21281.1"/>
    </source>
</evidence>
<comment type="caution">
    <text evidence="6">The sequence shown here is derived from an EMBL/GenBank/DDBJ whole genome shotgun (WGS) entry which is preliminary data.</text>
</comment>
<evidence type="ECO:0000256" key="3">
    <source>
        <dbReference type="HAMAP-Rule" id="MF_00272"/>
    </source>
</evidence>
<evidence type="ECO:0000256" key="1">
    <source>
        <dbReference type="ARBA" id="ARBA00009249"/>
    </source>
</evidence>
<dbReference type="Gene3D" id="2.40.50.100">
    <property type="match status" value="1"/>
</dbReference>
<accession>A0A2A5SZF8</accession>
<evidence type="ECO:0000256" key="4">
    <source>
        <dbReference type="PIRSR" id="PIRSR617453-50"/>
    </source>
</evidence>
<evidence type="ECO:0000256" key="2">
    <source>
        <dbReference type="ARBA" id="ARBA00022823"/>
    </source>
</evidence>
<dbReference type="RefSeq" id="WP_097357346.1">
    <property type="nucleotide sequence ID" value="NZ_CAWNJE010000016.1"/>
</dbReference>
<comment type="subunit">
    <text evidence="3">The glycine cleavage system is composed of four proteins: P, T, L and H.</text>
</comment>
<dbReference type="CDD" id="cd06848">
    <property type="entry name" value="GCS_H"/>
    <property type="match status" value="1"/>
</dbReference>
<reference evidence="7" key="1">
    <citation type="submission" date="2017-04" db="EMBL/GenBank/DDBJ databases">
        <title>Genome evolution of the luminous symbionts of deep sea anglerfish.</title>
        <authorList>
            <person name="Hendry T.A."/>
        </authorList>
    </citation>
    <scope>NUCLEOTIDE SEQUENCE [LARGE SCALE GENOMIC DNA]</scope>
</reference>
<dbReference type="PROSITE" id="PS50968">
    <property type="entry name" value="BIOTINYL_LIPOYL"/>
    <property type="match status" value="1"/>
</dbReference>
<dbReference type="GO" id="GO:0005960">
    <property type="term" value="C:glycine cleavage complex"/>
    <property type="evidence" value="ECO:0007669"/>
    <property type="project" value="InterPro"/>
</dbReference>
<comment type="similarity">
    <text evidence="1 3">Belongs to the GcvH family.</text>
</comment>
<feature type="domain" description="Lipoyl-binding" evidence="5">
    <location>
        <begin position="21"/>
        <end position="103"/>
    </location>
</feature>
<dbReference type="NCBIfam" id="TIGR00527">
    <property type="entry name" value="gcvH"/>
    <property type="match status" value="1"/>
</dbReference>
<sequence>MDRKLKFNESHEWIKDNGNGTITIGISDHAQQLLGDVVFVDLPKVGRKVKIGEGFSLVESAKVVSNIYAPVNGEIVEVNKILERKPELINEEPFNGGWIVKIKLTDNCNLDHLMTAGVYQASIEN</sequence>
<dbReference type="Proteomes" id="UP000219020">
    <property type="component" value="Unassembled WGS sequence"/>
</dbReference>
<dbReference type="InterPro" id="IPR017453">
    <property type="entry name" value="GCV_H_sub"/>
</dbReference>
<dbReference type="InterPro" id="IPR000089">
    <property type="entry name" value="Biotin_lipoyl"/>
</dbReference>
<protein>
    <recommendedName>
        <fullName evidence="3">Glycine cleavage system H protein</fullName>
    </recommendedName>
</protein>
<keyword evidence="7" id="KW-1185">Reference proteome</keyword>
<dbReference type="PROSITE" id="PS00189">
    <property type="entry name" value="LIPOYL"/>
    <property type="match status" value="1"/>
</dbReference>